<dbReference type="InterPro" id="IPR011333">
    <property type="entry name" value="SKP1/BTB/POZ_sf"/>
</dbReference>
<evidence type="ECO:0000313" key="1">
    <source>
        <dbReference type="EMBL" id="KAF3069139.1"/>
    </source>
</evidence>
<dbReference type="SUPFAM" id="SSF54695">
    <property type="entry name" value="POZ domain"/>
    <property type="match status" value="1"/>
</dbReference>
<evidence type="ECO:0008006" key="3">
    <source>
        <dbReference type="Google" id="ProtNLM"/>
    </source>
</evidence>
<dbReference type="AlphaFoldDB" id="A0A9P4XD12"/>
<evidence type="ECO:0000313" key="2">
    <source>
        <dbReference type="Proteomes" id="UP000801864"/>
    </source>
</evidence>
<organism evidence="1 2">
    <name type="scientific">Trichoderma lentiforme</name>
    <dbReference type="NCBI Taxonomy" id="1567552"/>
    <lineage>
        <taxon>Eukaryota</taxon>
        <taxon>Fungi</taxon>
        <taxon>Dikarya</taxon>
        <taxon>Ascomycota</taxon>
        <taxon>Pezizomycotina</taxon>
        <taxon>Sordariomycetes</taxon>
        <taxon>Hypocreomycetidae</taxon>
        <taxon>Hypocreales</taxon>
        <taxon>Hypocreaceae</taxon>
        <taxon>Trichoderma</taxon>
    </lineage>
</organism>
<accession>A0A9P4XD12</accession>
<dbReference type="Gene3D" id="3.30.710.10">
    <property type="entry name" value="Potassium Channel Kv1.1, Chain A"/>
    <property type="match status" value="1"/>
</dbReference>
<name>A0A9P4XD12_9HYPO</name>
<keyword evidence="2" id="KW-1185">Reference proteome</keyword>
<comment type="caution">
    <text evidence="1">The sequence shown here is derived from an EMBL/GenBank/DDBJ whole genome shotgun (WGS) entry which is preliminary data.</text>
</comment>
<protein>
    <recommendedName>
        <fullName evidence="3">BTB domain-containing protein</fullName>
    </recommendedName>
</protein>
<sequence length="363" mass="41054">MTPTLHPVDPDGDTLLILHYPDAPFAVMDSVTIRRLTKPRNQLQLEFVEQIRQELRSSKKSQSEPQVENNKEEIRFQLSSKHLTLASEYFRKMMANDWKETTPAEGYSFVVTAEEWDQKALLILMNIIHGRTTKVPLTISLEMLAKVSVLVDYYKCHEAVDFFAKTWISNLPEPIPSSYGKNLVLRLCISWIFSEVDIFRLLTKTVLYQSGGHIPSLGLPIPKAVISALEGKRLVLIAKFISSLHELRFQLSKDEGNCSFECSSILLGALVKGMDTACIPQALRYDGYSFMTLEQAMRCIKEPNYSSVPKSYSLCTRGVHPPGVHPHPTVPHRCTLSEKIRPILDANYQTIVGLELNAFTNQS</sequence>
<proteinExistence type="predicted"/>
<dbReference type="Proteomes" id="UP000801864">
    <property type="component" value="Unassembled WGS sequence"/>
</dbReference>
<gene>
    <name evidence="1" type="ORF">CFAM422_007284</name>
</gene>
<dbReference type="EMBL" id="QLNT01000012">
    <property type="protein sequence ID" value="KAF3069139.1"/>
    <property type="molecule type" value="Genomic_DNA"/>
</dbReference>
<reference evidence="1 2" key="1">
    <citation type="submission" date="2018-06" db="EMBL/GenBank/DDBJ databases">
        <title>Genome analysis of cellulolytic fungus Trichoderma lentiforme CFAM-422.</title>
        <authorList>
            <person name="Steindorff A.S."/>
            <person name="Formighieri E.F."/>
            <person name="Midorikawa G.E.O."/>
            <person name="Tamietti M.S."/>
            <person name="Ramos E.Z."/>
            <person name="Silva A.S."/>
            <person name="Bon E.P.S."/>
            <person name="Mendes T.D."/>
            <person name="Damaso M.C.T."/>
            <person name="Favaro L.C.L."/>
        </authorList>
    </citation>
    <scope>NUCLEOTIDE SEQUENCE [LARGE SCALE GENOMIC DNA]</scope>
    <source>
        <strain evidence="1 2">CFAM-422</strain>
    </source>
</reference>